<evidence type="ECO:0000313" key="2">
    <source>
        <dbReference type="Proteomes" id="UP001596157"/>
    </source>
</evidence>
<proteinExistence type="predicted"/>
<dbReference type="EMBL" id="JBHSKF010000014">
    <property type="protein sequence ID" value="MFC5290076.1"/>
    <property type="molecule type" value="Genomic_DNA"/>
</dbReference>
<name>A0ABW0EVY8_9PSEU</name>
<protein>
    <recommendedName>
        <fullName evidence="3">HTH luxR-type domain-containing protein</fullName>
    </recommendedName>
</protein>
<evidence type="ECO:0000313" key="1">
    <source>
        <dbReference type="EMBL" id="MFC5290076.1"/>
    </source>
</evidence>
<sequence>MIAASDRAPGPGELMRAAAVVAEAYRTSLGEAQGTTDPRRARVEAIRLVRERGLPVRAVDDAGSPGWGQRADDLSAFAAAGGSVDVVLRGGLDAADDPGYAALVRAGAAARLTAQPGVRLVLAGEEAAWVGIGSADEWRVIRVVTPVVLTALAALHEHLRMTGVVTSDPVLVALAFGVGDERAAAATGVSYRTYTRRVRTLMDQAGVGTRFELACWAREQGRL</sequence>
<dbReference type="RefSeq" id="WP_378249949.1">
    <property type="nucleotide sequence ID" value="NZ_JBHSKF010000014.1"/>
</dbReference>
<dbReference type="Proteomes" id="UP001596157">
    <property type="component" value="Unassembled WGS sequence"/>
</dbReference>
<comment type="caution">
    <text evidence="1">The sequence shown here is derived from an EMBL/GenBank/DDBJ whole genome shotgun (WGS) entry which is preliminary data.</text>
</comment>
<keyword evidence="2" id="KW-1185">Reference proteome</keyword>
<organism evidence="1 2">
    <name type="scientific">Actinokineospora guangxiensis</name>
    <dbReference type="NCBI Taxonomy" id="1490288"/>
    <lineage>
        <taxon>Bacteria</taxon>
        <taxon>Bacillati</taxon>
        <taxon>Actinomycetota</taxon>
        <taxon>Actinomycetes</taxon>
        <taxon>Pseudonocardiales</taxon>
        <taxon>Pseudonocardiaceae</taxon>
        <taxon>Actinokineospora</taxon>
    </lineage>
</organism>
<reference evidence="2" key="1">
    <citation type="journal article" date="2019" name="Int. J. Syst. Evol. Microbiol.">
        <title>The Global Catalogue of Microorganisms (GCM) 10K type strain sequencing project: providing services to taxonomists for standard genome sequencing and annotation.</title>
        <authorList>
            <consortium name="The Broad Institute Genomics Platform"/>
            <consortium name="The Broad Institute Genome Sequencing Center for Infectious Disease"/>
            <person name="Wu L."/>
            <person name="Ma J."/>
        </authorList>
    </citation>
    <scope>NUCLEOTIDE SEQUENCE [LARGE SCALE GENOMIC DNA]</scope>
    <source>
        <strain evidence="2">CCUG 59778</strain>
    </source>
</reference>
<accession>A0ABW0EVY8</accession>
<evidence type="ECO:0008006" key="3">
    <source>
        <dbReference type="Google" id="ProtNLM"/>
    </source>
</evidence>
<gene>
    <name evidence="1" type="ORF">ACFPM7_23730</name>
</gene>